<dbReference type="SUPFAM" id="SSF49899">
    <property type="entry name" value="Concanavalin A-like lectins/glucanases"/>
    <property type="match status" value="1"/>
</dbReference>
<evidence type="ECO:0000259" key="20">
    <source>
        <dbReference type="PROSITE" id="PS50011"/>
    </source>
</evidence>
<keyword evidence="8 19" id="KW-0732">Signal</keyword>
<evidence type="ECO:0000256" key="11">
    <source>
        <dbReference type="ARBA" id="ARBA00022777"/>
    </source>
</evidence>
<dbReference type="CDD" id="cd06899">
    <property type="entry name" value="lectin_legume_LecRK_Arcelin_ConA"/>
    <property type="match status" value="1"/>
</dbReference>
<sequence>MNNTISMLLLLLGLSILAMNSTAATTDGQFVYTGFAGANLTLDGMAMVTPAGLLQLTNGTGALKAHAFHPDPLQFRGLPAADGGSGNGNGNDVHSFSVSFVFAILSIYPNLSSHGMAFFVSPTKNLSAAAPRSYLGLFSNKTDGDMANQLFAVELDTIQNTDFMDINNNHVGVDINSIRSVKSYPTGYYDDSDYGNLKNLALNSHMPMRVWIDYDQETTRINVTVAPTEISKPKRPLGSVIYNLSTVLTDSAFVGFSSSSGDIDSQYYVLGWSFAMNGVAPDIDISKLPKLPRQSPKSSSKVMEITMPIATAMFVLAVGVIVLHLLRRRSRYAELREDWEVEFGPHRFSFKDLFDATQGFKNKYLLGSGGFGSVYKGVLKSSKMEVAVKRISHESRQGIKEFIAEVVSIGRLRHRNLVQLLGYCRRKGELLLVYEYMPNGSLDKYLHGQEGENNLDWAHRFHIIKGIASGVLYLHEEWDQVVVHRDIKASNVLLDGEMNGRLGDFGLAKLYDHGIDPQTTHVVGIMGYIAPELARTGKASPLTDVFAFGAFLLEVTCGRRPVEHNRQDNRIMLVDRVLEHWHKGLLTKAIDTRLQGELDCDEACLVLKLGLLCSHPVPQARPSMRQVMQYLDGDMKLPELMPANLSFGMQAMMSNEGFDSYVMSYPSSSTVSHGTFMSGLSGGR</sequence>
<dbReference type="Gene3D" id="3.30.200.20">
    <property type="entry name" value="Phosphorylase Kinase, domain 1"/>
    <property type="match status" value="1"/>
</dbReference>
<evidence type="ECO:0000256" key="13">
    <source>
        <dbReference type="ARBA" id="ARBA00022989"/>
    </source>
</evidence>
<dbReference type="EC" id="2.7.11.1" evidence="4"/>
<evidence type="ECO:0000313" key="21">
    <source>
        <dbReference type="EnsemblPlants" id="OPUNC07G02120.1"/>
    </source>
</evidence>
<evidence type="ECO:0000256" key="10">
    <source>
        <dbReference type="ARBA" id="ARBA00022741"/>
    </source>
</evidence>
<organism evidence="21">
    <name type="scientific">Oryza punctata</name>
    <name type="common">Red rice</name>
    <dbReference type="NCBI Taxonomy" id="4537"/>
    <lineage>
        <taxon>Eukaryota</taxon>
        <taxon>Viridiplantae</taxon>
        <taxon>Streptophyta</taxon>
        <taxon>Embryophyta</taxon>
        <taxon>Tracheophyta</taxon>
        <taxon>Spermatophyta</taxon>
        <taxon>Magnoliopsida</taxon>
        <taxon>Liliopsida</taxon>
        <taxon>Poales</taxon>
        <taxon>Poaceae</taxon>
        <taxon>BOP clade</taxon>
        <taxon>Oryzoideae</taxon>
        <taxon>Oryzeae</taxon>
        <taxon>Oryzinae</taxon>
        <taxon>Oryza</taxon>
    </lineage>
</organism>
<proteinExistence type="inferred from homology"/>
<comment type="subcellular location">
    <subcellularLocation>
        <location evidence="1">Membrane</location>
        <topology evidence="1">Single-pass type I membrane protein</topology>
    </subcellularLocation>
</comment>
<evidence type="ECO:0000256" key="9">
    <source>
        <dbReference type="ARBA" id="ARBA00022734"/>
    </source>
</evidence>
<keyword evidence="14 18" id="KW-0472">Membrane</keyword>
<evidence type="ECO:0000256" key="8">
    <source>
        <dbReference type="ARBA" id="ARBA00022729"/>
    </source>
</evidence>
<evidence type="ECO:0000256" key="3">
    <source>
        <dbReference type="ARBA" id="ARBA00010217"/>
    </source>
</evidence>
<evidence type="ECO:0000256" key="7">
    <source>
        <dbReference type="ARBA" id="ARBA00022692"/>
    </source>
</evidence>
<dbReference type="FunFam" id="3.30.200.20:FF:000811">
    <property type="entry name" value="L-type lectin-domain containing receptor kinase V.9"/>
    <property type="match status" value="1"/>
</dbReference>
<keyword evidence="11" id="KW-0418">Kinase</keyword>
<protein>
    <recommendedName>
        <fullName evidence="4">non-specific serine/threonine protein kinase</fullName>
        <ecNumber evidence="4">2.7.11.1</ecNumber>
    </recommendedName>
</protein>
<name>A0A0E0LGT4_ORYPU</name>
<keyword evidence="10 17" id="KW-0547">Nucleotide-binding</keyword>
<dbReference type="CDD" id="cd14066">
    <property type="entry name" value="STKc_IRAK"/>
    <property type="match status" value="1"/>
</dbReference>
<dbReference type="SUPFAM" id="SSF56112">
    <property type="entry name" value="Protein kinase-like (PK-like)"/>
    <property type="match status" value="1"/>
</dbReference>
<dbReference type="PROSITE" id="PS00108">
    <property type="entry name" value="PROTEIN_KINASE_ST"/>
    <property type="match status" value="1"/>
</dbReference>
<keyword evidence="7 18" id="KW-0812">Transmembrane</keyword>
<dbReference type="InterPro" id="IPR013320">
    <property type="entry name" value="ConA-like_dom_sf"/>
</dbReference>
<dbReference type="InterPro" id="IPR050528">
    <property type="entry name" value="L-type_Lectin-RKs"/>
</dbReference>
<comment type="similarity">
    <text evidence="2">In the N-terminal section; belongs to the leguminous lectin family.</text>
</comment>
<reference evidence="21" key="1">
    <citation type="submission" date="2015-04" db="UniProtKB">
        <authorList>
            <consortium name="EnsemblPlants"/>
        </authorList>
    </citation>
    <scope>IDENTIFICATION</scope>
</reference>
<evidence type="ECO:0000256" key="12">
    <source>
        <dbReference type="ARBA" id="ARBA00022840"/>
    </source>
</evidence>
<evidence type="ECO:0000256" key="6">
    <source>
        <dbReference type="ARBA" id="ARBA00022679"/>
    </source>
</evidence>
<evidence type="ECO:0000256" key="18">
    <source>
        <dbReference type="SAM" id="Phobius"/>
    </source>
</evidence>
<evidence type="ECO:0000313" key="22">
    <source>
        <dbReference type="Proteomes" id="UP000026962"/>
    </source>
</evidence>
<dbReference type="InterPro" id="IPR011009">
    <property type="entry name" value="Kinase-like_dom_sf"/>
</dbReference>
<keyword evidence="12 17" id="KW-0067">ATP-binding</keyword>
<reference evidence="21" key="2">
    <citation type="submission" date="2018-05" db="EMBL/GenBank/DDBJ databases">
        <title>OpunRS2 (Oryza punctata Reference Sequence Version 2).</title>
        <authorList>
            <person name="Zhang J."/>
            <person name="Kudrna D."/>
            <person name="Lee S."/>
            <person name="Talag J."/>
            <person name="Welchert J."/>
            <person name="Wing R.A."/>
        </authorList>
    </citation>
    <scope>NUCLEOTIDE SEQUENCE [LARGE SCALE GENOMIC DNA]</scope>
</reference>
<dbReference type="Gramene" id="OPUNC07G02120.1">
    <property type="protein sequence ID" value="OPUNC07G02120.1"/>
    <property type="gene ID" value="OPUNC07G02120"/>
</dbReference>
<feature type="signal peptide" evidence="19">
    <location>
        <begin position="1"/>
        <end position="23"/>
    </location>
</feature>
<evidence type="ECO:0000256" key="5">
    <source>
        <dbReference type="ARBA" id="ARBA00022527"/>
    </source>
</evidence>
<evidence type="ECO:0000256" key="4">
    <source>
        <dbReference type="ARBA" id="ARBA00012513"/>
    </source>
</evidence>
<dbReference type="OMA" id="NSHEPMQ"/>
<keyword evidence="6" id="KW-0808">Transferase</keyword>
<dbReference type="SMART" id="SM00220">
    <property type="entry name" value="S_TKc"/>
    <property type="match status" value="1"/>
</dbReference>
<dbReference type="STRING" id="4537.A0A0E0LGT4"/>
<dbReference type="EnsemblPlants" id="OPUNC07G02120.1">
    <property type="protein sequence ID" value="OPUNC07G02120.1"/>
    <property type="gene ID" value="OPUNC07G02120"/>
</dbReference>
<keyword evidence="5" id="KW-0723">Serine/threonine-protein kinase</keyword>
<dbReference type="eggNOG" id="ENOG502QSJ4">
    <property type="taxonomic scope" value="Eukaryota"/>
</dbReference>
<keyword evidence="9" id="KW-0430">Lectin</keyword>
<dbReference type="PROSITE" id="PS00107">
    <property type="entry name" value="PROTEIN_KINASE_ATP"/>
    <property type="match status" value="1"/>
</dbReference>
<evidence type="ECO:0000256" key="17">
    <source>
        <dbReference type="PROSITE-ProRule" id="PRU10141"/>
    </source>
</evidence>
<dbReference type="PANTHER" id="PTHR27007">
    <property type="match status" value="1"/>
</dbReference>
<evidence type="ECO:0000256" key="2">
    <source>
        <dbReference type="ARBA" id="ARBA00008536"/>
    </source>
</evidence>
<feature type="domain" description="Protein kinase" evidence="20">
    <location>
        <begin position="360"/>
        <end position="640"/>
    </location>
</feature>
<dbReference type="FunFam" id="1.10.510.10:FF:000517">
    <property type="entry name" value="Putative receptor kinase Lecrk"/>
    <property type="match status" value="1"/>
</dbReference>
<dbReference type="Pfam" id="PF00139">
    <property type="entry name" value="Lectin_legB"/>
    <property type="match status" value="1"/>
</dbReference>
<dbReference type="PROSITE" id="PS50011">
    <property type="entry name" value="PROTEIN_KINASE_DOM"/>
    <property type="match status" value="1"/>
</dbReference>
<dbReference type="AlphaFoldDB" id="A0A0E0LGT4"/>
<keyword evidence="13 18" id="KW-1133">Transmembrane helix</keyword>
<dbReference type="Proteomes" id="UP000026962">
    <property type="component" value="Chromosome 7"/>
</dbReference>
<dbReference type="Pfam" id="PF00069">
    <property type="entry name" value="Pkinase"/>
    <property type="match status" value="1"/>
</dbReference>
<dbReference type="Gene3D" id="2.60.120.200">
    <property type="match status" value="1"/>
</dbReference>
<evidence type="ECO:0000256" key="16">
    <source>
        <dbReference type="ARBA" id="ARBA00023180"/>
    </source>
</evidence>
<dbReference type="GO" id="GO:0016020">
    <property type="term" value="C:membrane"/>
    <property type="evidence" value="ECO:0007669"/>
    <property type="project" value="UniProtKB-SubCell"/>
</dbReference>
<dbReference type="InterPro" id="IPR008271">
    <property type="entry name" value="Ser/Thr_kinase_AS"/>
</dbReference>
<keyword evidence="22" id="KW-1185">Reference proteome</keyword>
<dbReference type="GO" id="GO:0030246">
    <property type="term" value="F:carbohydrate binding"/>
    <property type="evidence" value="ECO:0007669"/>
    <property type="project" value="UniProtKB-KW"/>
</dbReference>
<evidence type="ECO:0000256" key="14">
    <source>
        <dbReference type="ARBA" id="ARBA00023136"/>
    </source>
</evidence>
<feature type="transmembrane region" description="Helical" evidence="18">
    <location>
        <begin position="305"/>
        <end position="326"/>
    </location>
</feature>
<feature type="chain" id="PRO_5005177242" description="non-specific serine/threonine protein kinase" evidence="19">
    <location>
        <begin position="24"/>
        <end position="684"/>
    </location>
</feature>
<dbReference type="HOGENOM" id="CLU_000288_62_3_1"/>
<dbReference type="InterPro" id="IPR000719">
    <property type="entry name" value="Prot_kinase_dom"/>
</dbReference>
<keyword evidence="16" id="KW-0325">Glycoprotein</keyword>
<comment type="similarity">
    <text evidence="3">In the C-terminal section; belongs to the protein kinase superfamily. Ser/Thr protein kinase family.</text>
</comment>
<evidence type="ECO:0000256" key="19">
    <source>
        <dbReference type="SAM" id="SignalP"/>
    </source>
</evidence>
<dbReference type="InterPro" id="IPR017441">
    <property type="entry name" value="Protein_kinase_ATP_BS"/>
</dbReference>
<dbReference type="GO" id="GO:0005524">
    <property type="term" value="F:ATP binding"/>
    <property type="evidence" value="ECO:0007669"/>
    <property type="project" value="UniProtKB-UniRule"/>
</dbReference>
<evidence type="ECO:0000256" key="1">
    <source>
        <dbReference type="ARBA" id="ARBA00004479"/>
    </source>
</evidence>
<evidence type="ECO:0000256" key="15">
    <source>
        <dbReference type="ARBA" id="ARBA00023170"/>
    </source>
</evidence>
<dbReference type="FunFam" id="2.60.120.200:FF:000051">
    <property type="entry name" value="L-type lectin-domain containing receptor kinase V.9"/>
    <property type="match status" value="1"/>
</dbReference>
<dbReference type="InterPro" id="IPR001220">
    <property type="entry name" value="Legume_lectin_dom"/>
</dbReference>
<accession>A0A0E0LGT4</accession>
<dbReference type="GO" id="GO:0004674">
    <property type="term" value="F:protein serine/threonine kinase activity"/>
    <property type="evidence" value="ECO:0007669"/>
    <property type="project" value="UniProtKB-KW"/>
</dbReference>
<keyword evidence="15" id="KW-0675">Receptor</keyword>
<feature type="binding site" evidence="17">
    <location>
        <position position="389"/>
    </location>
    <ligand>
        <name>ATP</name>
        <dbReference type="ChEBI" id="CHEBI:30616"/>
    </ligand>
</feature>
<dbReference type="Gene3D" id="1.10.510.10">
    <property type="entry name" value="Transferase(Phosphotransferase) domain 1"/>
    <property type="match status" value="1"/>
</dbReference>